<dbReference type="InterPro" id="IPR004835">
    <property type="entry name" value="Chitin_synth"/>
</dbReference>
<protein>
    <recommendedName>
        <fullName evidence="2">chitin synthase</fullName>
        <ecNumber evidence="2">2.4.1.16</ecNumber>
    </recommendedName>
</protein>
<dbReference type="GO" id="GO:0071555">
    <property type="term" value="P:cell wall organization"/>
    <property type="evidence" value="ECO:0007669"/>
    <property type="project" value="UniProtKB-KW"/>
</dbReference>
<keyword evidence="6" id="KW-0812">Transmembrane</keyword>
<keyword evidence="8" id="KW-0961">Cell wall biogenesis/degradation</keyword>
<keyword evidence="3" id="KW-1003">Cell membrane</keyword>
<dbReference type="GO" id="GO:0004100">
    <property type="term" value="F:chitin synthase activity"/>
    <property type="evidence" value="ECO:0007669"/>
    <property type="project" value="UniProtKB-EC"/>
</dbReference>
<evidence type="ECO:0000313" key="9">
    <source>
        <dbReference type="EMBL" id="KNC71366.1"/>
    </source>
</evidence>
<dbReference type="OrthoDB" id="194953at2759"/>
<dbReference type="eggNOG" id="KOG2571">
    <property type="taxonomic scope" value="Eukaryota"/>
</dbReference>
<name>A0A0L0F424_9EUKA</name>
<evidence type="ECO:0000256" key="7">
    <source>
        <dbReference type="ARBA" id="ARBA00023136"/>
    </source>
</evidence>
<dbReference type="Proteomes" id="UP000054560">
    <property type="component" value="Unassembled WGS sequence"/>
</dbReference>
<organism evidence="9 10">
    <name type="scientific">Sphaeroforma arctica JP610</name>
    <dbReference type="NCBI Taxonomy" id="667725"/>
    <lineage>
        <taxon>Eukaryota</taxon>
        <taxon>Ichthyosporea</taxon>
        <taxon>Ichthyophonida</taxon>
        <taxon>Sphaeroforma</taxon>
    </lineage>
</organism>
<dbReference type="PANTHER" id="PTHR22914">
    <property type="entry name" value="CHITIN SYNTHASE"/>
    <property type="match status" value="1"/>
</dbReference>
<evidence type="ECO:0000313" key="10">
    <source>
        <dbReference type="Proteomes" id="UP000054560"/>
    </source>
</evidence>
<accession>A0A0L0F424</accession>
<dbReference type="EC" id="2.4.1.16" evidence="2"/>
<proteinExistence type="predicted"/>
<dbReference type="STRING" id="667725.A0A0L0F424"/>
<dbReference type="RefSeq" id="XP_014145268.1">
    <property type="nucleotide sequence ID" value="XM_014289793.1"/>
</dbReference>
<gene>
    <name evidence="9" type="ORF">SARC_16095</name>
</gene>
<comment type="subcellular location">
    <subcellularLocation>
        <location evidence="1">Cell membrane</location>
        <topology evidence="1">Multi-pass membrane protein</topology>
    </subcellularLocation>
</comment>
<evidence type="ECO:0000256" key="6">
    <source>
        <dbReference type="ARBA" id="ARBA00022692"/>
    </source>
</evidence>
<dbReference type="PANTHER" id="PTHR22914:SF9">
    <property type="entry name" value="CHITIN SYNTHASE 1"/>
    <property type="match status" value="1"/>
</dbReference>
<keyword evidence="4" id="KW-0328">Glycosyltransferase</keyword>
<evidence type="ECO:0000256" key="2">
    <source>
        <dbReference type="ARBA" id="ARBA00012543"/>
    </source>
</evidence>
<evidence type="ECO:0000256" key="8">
    <source>
        <dbReference type="ARBA" id="ARBA00023316"/>
    </source>
</evidence>
<sequence>MFPHTGSDEPWWETIDAAPADVVTYIVQREDTEGQLVPVKFHDGRSLNLCLLVKRDNRKKHNSHEWFFSCAKVFGAKYALTTDCGTLYDSECTYRLLRHMEENEGVQTCTGRQRVMSMGMQEVEKGDSLMEMWYRSIQAFDYEVSITSFQAAFALVGFLPVIPGPLGMWRMEGLDDALEHYYTIASAKQTGELIQGNLLLAEDRILSYGAVFFTKKRADWV</sequence>
<dbReference type="EMBL" id="KQ248936">
    <property type="protein sequence ID" value="KNC71366.1"/>
    <property type="molecule type" value="Genomic_DNA"/>
</dbReference>
<dbReference type="Pfam" id="PF01644">
    <property type="entry name" value="Chitin_synth_1"/>
    <property type="match status" value="1"/>
</dbReference>
<evidence type="ECO:0000256" key="4">
    <source>
        <dbReference type="ARBA" id="ARBA00022676"/>
    </source>
</evidence>
<evidence type="ECO:0000256" key="3">
    <source>
        <dbReference type="ARBA" id="ARBA00022475"/>
    </source>
</evidence>
<keyword evidence="5" id="KW-0808">Transferase</keyword>
<keyword evidence="7" id="KW-0472">Membrane</keyword>
<dbReference type="GO" id="GO:0005886">
    <property type="term" value="C:plasma membrane"/>
    <property type="evidence" value="ECO:0007669"/>
    <property type="project" value="UniProtKB-SubCell"/>
</dbReference>
<dbReference type="AlphaFoldDB" id="A0A0L0F424"/>
<dbReference type="GeneID" id="25916599"/>
<dbReference type="GO" id="GO:0006031">
    <property type="term" value="P:chitin biosynthetic process"/>
    <property type="evidence" value="ECO:0007669"/>
    <property type="project" value="TreeGrafter"/>
</dbReference>
<evidence type="ECO:0000256" key="1">
    <source>
        <dbReference type="ARBA" id="ARBA00004651"/>
    </source>
</evidence>
<reference evidence="9 10" key="1">
    <citation type="submission" date="2011-02" db="EMBL/GenBank/DDBJ databases">
        <title>The Genome Sequence of Sphaeroforma arctica JP610.</title>
        <authorList>
            <consortium name="The Broad Institute Genome Sequencing Platform"/>
            <person name="Russ C."/>
            <person name="Cuomo C."/>
            <person name="Young S.K."/>
            <person name="Zeng Q."/>
            <person name="Gargeya S."/>
            <person name="Alvarado L."/>
            <person name="Berlin A."/>
            <person name="Chapman S.B."/>
            <person name="Chen Z."/>
            <person name="Freedman E."/>
            <person name="Gellesch M."/>
            <person name="Goldberg J."/>
            <person name="Griggs A."/>
            <person name="Gujja S."/>
            <person name="Heilman E."/>
            <person name="Heiman D."/>
            <person name="Howarth C."/>
            <person name="Mehta T."/>
            <person name="Neiman D."/>
            <person name="Pearson M."/>
            <person name="Roberts A."/>
            <person name="Saif S."/>
            <person name="Shea T."/>
            <person name="Shenoy N."/>
            <person name="Sisk P."/>
            <person name="Stolte C."/>
            <person name="Sykes S."/>
            <person name="White J."/>
            <person name="Yandava C."/>
            <person name="Burger G."/>
            <person name="Gray M.W."/>
            <person name="Holland P.W.H."/>
            <person name="King N."/>
            <person name="Lang F.B.F."/>
            <person name="Roger A.J."/>
            <person name="Ruiz-Trillo I."/>
            <person name="Haas B."/>
            <person name="Nusbaum C."/>
            <person name="Birren B."/>
        </authorList>
    </citation>
    <scope>NUCLEOTIDE SEQUENCE [LARGE SCALE GENOMIC DNA]</scope>
    <source>
        <strain evidence="9 10">JP610</strain>
    </source>
</reference>
<evidence type="ECO:0000256" key="5">
    <source>
        <dbReference type="ARBA" id="ARBA00022679"/>
    </source>
</evidence>
<keyword evidence="10" id="KW-1185">Reference proteome</keyword>